<dbReference type="EMBL" id="PFJR01000047">
    <property type="protein sequence ID" value="PIX88076.1"/>
    <property type="molecule type" value="Genomic_DNA"/>
</dbReference>
<accession>A0A2M7MER7</accession>
<gene>
    <name evidence="3" type="ORF">COZ30_01945</name>
</gene>
<name>A0A2M7MER7_9BACT</name>
<protein>
    <submittedName>
        <fullName evidence="3">UDP-glucose 4-epimerase</fullName>
    </submittedName>
</protein>
<organism evidence="3 4">
    <name type="scientific">Candidatus Nealsonbacteria bacterium CG_4_10_14_3_um_filter_36_16</name>
    <dbReference type="NCBI Taxonomy" id="1974685"/>
    <lineage>
        <taxon>Bacteria</taxon>
        <taxon>Candidatus Nealsoniibacteriota</taxon>
    </lineage>
</organism>
<dbReference type="Proteomes" id="UP000230064">
    <property type="component" value="Unassembled WGS sequence"/>
</dbReference>
<dbReference type="Gene3D" id="3.40.50.720">
    <property type="entry name" value="NAD(P)-binding Rossmann-like Domain"/>
    <property type="match status" value="1"/>
</dbReference>
<proteinExistence type="inferred from homology"/>
<sequence length="331" mass="36927">MKFLVTGGAGFVGSHLVDRLIKKGHKVVVVDNLSTGKKENLNPKAKFYKIDICSPQISQVFKKEKPEIVYHLAAQIDVRKSTENPVEDAKINVLGTLNVIQNFIQHLTSNRSPSGRQGGGRVGVQHPTFVFSSSVGVYGEPKTLPVKENHPLNPLAPYPITKLAIEKYLNYFKTQGLDFVSLRYANIYGPRQPSEIGEGGVIAIFINKILKGERPIIFGRGNQTRDFLFVADAVEAAILALKAPSGSIYNVSTNKEITIKALLKLISKILNKKFKPIFQPSRQGEIIRSRIDFSKIKKELGWQPKYTLENGLKETINYFENGLQPAHHPLR</sequence>
<dbReference type="InterPro" id="IPR001509">
    <property type="entry name" value="Epimerase_deHydtase"/>
</dbReference>
<dbReference type="AlphaFoldDB" id="A0A2M7MER7"/>
<comment type="caution">
    <text evidence="3">The sequence shown here is derived from an EMBL/GenBank/DDBJ whole genome shotgun (WGS) entry which is preliminary data.</text>
</comment>
<dbReference type="SUPFAM" id="SSF51735">
    <property type="entry name" value="NAD(P)-binding Rossmann-fold domains"/>
    <property type="match status" value="1"/>
</dbReference>
<reference evidence="4" key="1">
    <citation type="submission" date="2017-09" db="EMBL/GenBank/DDBJ databases">
        <title>Depth-based differentiation of microbial function through sediment-hosted aquifers and enrichment of novel symbionts in the deep terrestrial subsurface.</title>
        <authorList>
            <person name="Probst A.J."/>
            <person name="Ladd B."/>
            <person name="Jarett J.K."/>
            <person name="Geller-Mcgrath D.E."/>
            <person name="Sieber C.M.K."/>
            <person name="Emerson J.B."/>
            <person name="Anantharaman K."/>
            <person name="Thomas B.C."/>
            <person name="Malmstrom R."/>
            <person name="Stieglmeier M."/>
            <person name="Klingl A."/>
            <person name="Woyke T."/>
            <person name="Ryan C.M."/>
            <person name="Banfield J.F."/>
        </authorList>
    </citation>
    <scope>NUCLEOTIDE SEQUENCE [LARGE SCALE GENOMIC DNA]</scope>
</reference>
<evidence type="ECO:0000313" key="3">
    <source>
        <dbReference type="EMBL" id="PIX88076.1"/>
    </source>
</evidence>
<comment type="similarity">
    <text evidence="1">Belongs to the NAD(P)-dependent epimerase/dehydratase family.</text>
</comment>
<evidence type="ECO:0000256" key="1">
    <source>
        <dbReference type="ARBA" id="ARBA00007637"/>
    </source>
</evidence>
<evidence type="ECO:0000259" key="2">
    <source>
        <dbReference type="Pfam" id="PF01370"/>
    </source>
</evidence>
<dbReference type="InterPro" id="IPR036291">
    <property type="entry name" value="NAD(P)-bd_dom_sf"/>
</dbReference>
<dbReference type="Pfam" id="PF01370">
    <property type="entry name" value="Epimerase"/>
    <property type="match status" value="1"/>
</dbReference>
<dbReference type="PANTHER" id="PTHR43000">
    <property type="entry name" value="DTDP-D-GLUCOSE 4,6-DEHYDRATASE-RELATED"/>
    <property type="match status" value="1"/>
</dbReference>
<evidence type="ECO:0000313" key="4">
    <source>
        <dbReference type="Proteomes" id="UP000230064"/>
    </source>
</evidence>
<feature type="domain" description="NAD-dependent epimerase/dehydratase" evidence="2">
    <location>
        <begin position="4"/>
        <end position="251"/>
    </location>
</feature>